<dbReference type="InterPro" id="IPR008166">
    <property type="entry name" value="Glyco_transf_92"/>
</dbReference>
<dbReference type="PANTHER" id="PTHR21461">
    <property type="entry name" value="GLYCOSYLTRANSFERASE FAMILY 92 PROTEIN"/>
    <property type="match status" value="1"/>
</dbReference>
<evidence type="ECO:0000256" key="3">
    <source>
        <dbReference type="ARBA" id="ARBA00022679"/>
    </source>
</evidence>
<evidence type="ECO:0000256" key="4">
    <source>
        <dbReference type="ARBA" id="ARBA00022692"/>
    </source>
</evidence>
<keyword evidence="3" id="KW-0808">Transferase</keyword>
<sequence>MFSFKSFFSQLFGSNGDKRVADNSHYLSLCCIVKDENDYLAEWLDYHLKIGVTHFFIYDNGSKVPIEETIKSLGLTDIVTVTRIPGRNKHVKAYQHCLDHYGNSSQWIGFIDTDEFIVPKTGDPDFTKLLNKYESYGGLGISWLIFGSNGHQSKPSAGQLVSFTKRSETDFLANKHIKSIVQPRFVKSAYKSHCFKYKPGYYCVNEHGVKIEDSFAEPSIDTVQLNHYYCRSLGEYQEKIKRGISDTKRERKLDEFYYHDGESNKVEDRAILDILARTQARTSE</sequence>
<evidence type="ECO:0000256" key="1">
    <source>
        <dbReference type="ARBA" id="ARBA00004167"/>
    </source>
</evidence>
<dbReference type="PANTHER" id="PTHR21461:SF69">
    <property type="entry name" value="GLYCOSYLTRANSFERASE FAMILY 92 PROTEIN"/>
    <property type="match status" value="1"/>
</dbReference>
<protein>
    <recommendedName>
        <fullName evidence="9">Glycosyl transferase family 2</fullName>
    </recommendedName>
</protein>
<dbReference type="InterPro" id="IPR029044">
    <property type="entry name" value="Nucleotide-diphossugar_trans"/>
</dbReference>
<keyword evidence="6" id="KW-0472">Membrane</keyword>
<evidence type="ECO:0000256" key="2">
    <source>
        <dbReference type="ARBA" id="ARBA00022676"/>
    </source>
</evidence>
<dbReference type="SUPFAM" id="SSF53448">
    <property type="entry name" value="Nucleotide-diphospho-sugar transferases"/>
    <property type="match status" value="1"/>
</dbReference>
<evidence type="ECO:0000313" key="8">
    <source>
        <dbReference type="Proteomes" id="UP000679725"/>
    </source>
</evidence>
<keyword evidence="8" id="KW-1185">Reference proteome</keyword>
<keyword evidence="2" id="KW-0328">Glycosyltransferase</keyword>
<keyword evidence="5" id="KW-1133">Transmembrane helix</keyword>
<evidence type="ECO:0000313" key="7">
    <source>
        <dbReference type="EMBL" id="CAG5073016.1"/>
    </source>
</evidence>
<comment type="subcellular location">
    <subcellularLocation>
        <location evidence="1">Membrane</location>
        <topology evidence="1">Single-pass membrane protein</topology>
    </subcellularLocation>
</comment>
<dbReference type="Pfam" id="PF01697">
    <property type="entry name" value="Glyco_transf_92"/>
    <property type="match status" value="1"/>
</dbReference>
<name>A0ABN7RIB7_9BACT</name>
<reference evidence="7 8" key="1">
    <citation type="submission" date="2021-04" db="EMBL/GenBank/DDBJ databases">
        <authorList>
            <person name="Rodrigo-Torres L."/>
            <person name="Arahal R. D."/>
            <person name="Lucena T."/>
        </authorList>
    </citation>
    <scope>NUCLEOTIDE SEQUENCE [LARGE SCALE GENOMIC DNA]</scope>
    <source>
        <strain evidence="7 8">CECT 9623</strain>
    </source>
</reference>
<dbReference type="Proteomes" id="UP000679725">
    <property type="component" value="Unassembled WGS sequence"/>
</dbReference>
<dbReference type="EMBL" id="CAJRAU010000007">
    <property type="protein sequence ID" value="CAG5073016.1"/>
    <property type="molecule type" value="Genomic_DNA"/>
</dbReference>
<proteinExistence type="predicted"/>
<organism evidence="7 8">
    <name type="scientific">Dyadobacter linearis</name>
    <dbReference type="NCBI Taxonomy" id="2823330"/>
    <lineage>
        <taxon>Bacteria</taxon>
        <taxon>Pseudomonadati</taxon>
        <taxon>Bacteroidota</taxon>
        <taxon>Cytophagia</taxon>
        <taxon>Cytophagales</taxon>
        <taxon>Spirosomataceae</taxon>
        <taxon>Dyadobacter</taxon>
    </lineage>
</organism>
<evidence type="ECO:0000256" key="5">
    <source>
        <dbReference type="ARBA" id="ARBA00022989"/>
    </source>
</evidence>
<accession>A0ABN7RIB7</accession>
<comment type="caution">
    <text evidence="7">The sequence shown here is derived from an EMBL/GenBank/DDBJ whole genome shotgun (WGS) entry which is preliminary data.</text>
</comment>
<evidence type="ECO:0008006" key="9">
    <source>
        <dbReference type="Google" id="ProtNLM"/>
    </source>
</evidence>
<keyword evidence="4" id="KW-0812">Transmembrane</keyword>
<evidence type="ECO:0000256" key="6">
    <source>
        <dbReference type="ARBA" id="ARBA00023136"/>
    </source>
</evidence>
<gene>
    <name evidence="7" type="ORF">DYBT9623_04545</name>
</gene>
<dbReference type="RefSeq" id="WP_215235810.1">
    <property type="nucleotide sequence ID" value="NZ_CAJRAU010000007.1"/>
</dbReference>